<dbReference type="EMBL" id="CAADFZ010000082">
    <property type="protein sequence ID" value="VFK66181.1"/>
    <property type="molecule type" value="Genomic_DNA"/>
</dbReference>
<dbReference type="InterPro" id="IPR029030">
    <property type="entry name" value="Caspase-like_dom_sf"/>
</dbReference>
<dbReference type="GO" id="GO:0006508">
    <property type="term" value="P:proteolysis"/>
    <property type="evidence" value="ECO:0007669"/>
    <property type="project" value="InterPro"/>
</dbReference>
<dbReference type="PANTHER" id="PTHR22576:SF37">
    <property type="entry name" value="MUCOSA-ASSOCIATED LYMPHOID TISSUE LYMPHOMA TRANSLOCATION PROTEIN 1"/>
    <property type="match status" value="1"/>
</dbReference>
<reference evidence="3" key="1">
    <citation type="submission" date="2019-02" db="EMBL/GenBank/DDBJ databases">
        <authorList>
            <person name="Gruber-Vodicka R. H."/>
            <person name="Seah K. B. B."/>
        </authorList>
    </citation>
    <scope>NUCLEOTIDE SEQUENCE</scope>
    <source>
        <strain evidence="4">BECK_BY19</strain>
        <strain evidence="3">BECK_BY8</strain>
    </source>
</reference>
<organism evidence="3">
    <name type="scientific">Candidatus Kentrum sp. UNK</name>
    <dbReference type="NCBI Taxonomy" id="2126344"/>
    <lineage>
        <taxon>Bacteria</taxon>
        <taxon>Pseudomonadati</taxon>
        <taxon>Pseudomonadota</taxon>
        <taxon>Gammaproteobacteria</taxon>
        <taxon>Candidatus Kentrum</taxon>
    </lineage>
</organism>
<feature type="region of interest" description="Disordered" evidence="1">
    <location>
        <begin position="401"/>
        <end position="453"/>
    </location>
</feature>
<dbReference type="InterPro" id="IPR011600">
    <property type="entry name" value="Pept_C14_caspase"/>
</dbReference>
<dbReference type="PROSITE" id="PS00018">
    <property type="entry name" value="EF_HAND_1"/>
    <property type="match status" value="1"/>
</dbReference>
<dbReference type="GO" id="GO:0004197">
    <property type="term" value="F:cysteine-type endopeptidase activity"/>
    <property type="evidence" value="ECO:0007669"/>
    <property type="project" value="InterPro"/>
</dbReference>
<evidence type="ECO:0000313" key="3">
    <source>
        <dbReference type="EMBL" id="VFK66181.1"/>
    </source>
</evidence>
<dbReference type="InterPro" id="IPR052039">
    <property type="entry name" value="Caspase-related_regulators"/>
</dbReference>
<dbReference type="Gene3D" id="3.40.50.1460">
    <property type="match status" value="1"/>
</dbReference>
<feature type="compositionally biased region" description="Gly residues" evidence="1">
    <location>
        <begin position="422"/>
        <end position="444"/>
    </location>
</feature>
<gene>
    <name evidence="3" type="ORF">BECKUNK1418G_GA0071005_10822</name>
    <name evidence="4" type="ORF">BECKUNK1418H_GA0071006_10822</name>
</gene>
<dbReference type="AlphaFoldDB" id="A0A451AJH0"/>
<evidence type="ECO:0000259" key="2">
    <source>
        <dbReference type="Pfam" id="PF00656"/>
    </source>
</evidence>
<dbReference type="Pfam" id="PF00656">
    <property type="entry name" value="Peptidase_C14"/>
    <property type="match status" value="1"/>
</dbReference>
<dbReference type="InterPro" id="IPR018247">
    <property type="entry name" value="EF_Hand_1_Ca_BS"/>
</dbReference>
<evidence type="ECO:0000256" key="1">
    <source>
        <dbReference type="SAM" id="MobiDB-lite"/>
    </source>
</evidence>
<protein>
    <submittedName>
        <fullName evidence="3">Uncharacterized protein, contains caspase domain</fullName>
    </submittedName>
</protein>
<dbReference type="NCBIfam" id="NF047832">
    <property type="entry name" value="caspase_w_EACC1"/>
    <property type="match status" value="1"/>
</dbReference>
<proteinExistence type="predicted"/>
<accession>A0A451AJH0</accession>
<dbReference type="SUPFAM" id="SSF52129">
    <property type="entry name" value="Caspase-like"/>
    <property type="match status" value="1"/>
</dbReference>
<evidence type="ECO:0000313" key="4">
    <source>
        <dbReference type="EMBL" id="VFK71789.1"/>
    </source>
</evidence>
<sequence length="541" mass="57998">MEKHALLIGVSQYSASDLSPLPAAVADVRALSGVLRHPEMGGFIDANVTLLEDPDRQAMETAIEELFSGRAKDDLALLYFSGHGLKDDAGRLYLATGSTRKKPNGELVRATAVSASAVHENMQRSRARRQVVILDSCYSGAFPAEYAIKDDGSIDIPSQFLPRAAPHGANMPGGEGRAILTASTATRYAFQQTDAALSLYTRFLIQGIETGEADGNDNGFVTVGELHEYARQRVQEEQPAMQPGIYLGGGGGAIRVAGTPVGDPSARYAKEVEKSLDHRGEIAIAAHPRLNDWRERLGLDTASYDAIERDAMAARRKEFHGKCQEYGQTVREILKQGKRLADEAEKTNLADYRQRLGLAEEDAQAIQAKVEKEVTAERERHEKSLERYAIFVRTAIGQEGASLSRETREQMARAPGDPGALPGSGDGNRGQGDPGRCAPGGGEGATPEIGTQEAGYGQSAGVFGWVARLRGRRIGHYLHRDRPGLVGIGAGLRANTHPCGLPGRCRGYWGLASAYGGHSTPATQGACGIPNQCNADDRRSG</sequence>
<dbReference type="EMBL" id="CAADGD010000082">
    <property type="protein sequence ID" value="VFK71789.1"/>
    <property type="molecule type" value="Genomic_DNA"/>
</dbReference>
<name>A0A451AJH0_9GAMM</name>
<feature type="domain" description="Peptidase C14 caspase" evidence="2">
    <location>
        <begin position="3"/>
        <end position="243"/>
    </location>
</feature>
<dbReference type="PANTHER" id="PTHR22576">
    <property type="entry name" value="MUCOSA ASSOCIATED LYMPHOID TISSUE LYMPHOMA TRANSLOCATION PROTEIN 1/PARACASPASE"/>
    <property type="match status" value="1"/>
</dbReference>